<dbReference type="EMBL" id="JAANNP010000002">
    <property type="protein sequence ID" value="NHC13583.1"/>
    <property type="molecule type" value="Genomic_DNA"/>
</dbReference>
<comment type="pathway">
    <text evidence="1 14">Cofactor biosynthesis; FAD biosynthesis; FAD from FMN: step 1/1.</text>
</comment>
<comment type="similarity">
    <text evidence="14">Belongs to the ribF family.</text>
</comment>
<evidence type="ECO:0000256" key="9">
    <source>
        <dbReference type="ARBA" id="ARBA00022827"/>
    </source>
</evidence>
<dbReference type="Gene3D" id="2.40.30.30">
    <property type="entry name" value="Riboflavin kinase-like"/>
    <property type="match status" value="1"/>
</dbReference>
<evidence type="ECO:0000256" key="3">
    <source>
        <dbReference type="ARBA" id="ARBA00022630"/>
    </source>
</evidence>
<evidence type="ECO:0000256" key="10">
    <source>
        <dbReference type="ARBA" id="ARBA00022840"/>
    </source>
</evidence>
<evidence type="ECO:0000256" key="13">
    <source>
        <dbReference type="ARBA" id="ARBA00049494"/>
    </source>
</evidence>
<dbReference type="Pfam" id="PF01687">
    <property type="entry name" value="Flavokinase"/>
    <property type="match status" value="1"/>
</dbReference>
<dbReference type="Gene3D" id="3.40.50.620">
    <property type="entry name" value="HUPs"/>
    <property type="match status" value="1"/>
</dbReference>
<keyword evidence="5 14" id="KW-0808">Transferase</keyword>
<dbReference type="Proteomes" id="UP000800981">
    <property type="component" value="Unassembled WGS sequence"/>
</dbReference>
<protein>
    <recommendedName>
        <fullName evidence="14">Riboflavin biosynthesis protein</fullName>
    </recommendedName>
    <domain>
        <recommendedName>
            <fullName evidence="14">Riboflavin kinase</fullName>
            <ecNumber evidence="14">2.7.1.26</ecNumber>
        </recommendedName>
        <alternativeName>
            <fullName evidence="14">Flavokinase</fullName>
        </alternativeName>
    </domain>
    <domain>
        <recommendedName>
            <fullName evidence="14">FMN adenylyltransferase</fullName>
            <ecNumber evidence="14">2.7.7.2</ecNumber>
        </recommendedName>
        <alternativeName>
            <fullName evidence="14">FAD pyrophosphorylase</fullName>
        </alternativeName>
        <alternativeName>
            <fullName evidence="14">FAD synthase</fullName>
        </alternativeName>
    </domain>
</protein>
<comment type="catalytic activity">
    <reaction evidence="12 14">
        <text>riboflavin + ATP = FMN + ADP + H(+)</text>
        <dbReference type="Rhea" id="RHEA:14357"/>
        <dbReference type="ChEBI" id="CHEBI:15378"/>
        <dbReference type="ChEBI" id="CHEBI:30616"/>
        <dbReference type="ChEBI" id="CHEBI:57986"/>
        <dbReference type="ChEBI" id="CHEBI:58210"/>
        <dbReference type="ChEBI" id="CHEBI:456216"/>
        <dbReference type="EC" id="2.7.1.26"/>
    </reaction>
</comment>
<keyword evidence="17" id="KW-1185">Reference proteome</keyword>
<dbReference type="InterPro" id="IPR023468">
    <property type="entry name" value="Riboflavin_kinase"/>
</dbReference>
<sequence>MQVWQGLGAIPSDWGPSIVSIGVFDGVHRGHRAVIGRAVARSRATHVPAVVVTFDPHPLEVLRPAAAPKALTTVAHRAALLGDLGVDAVCVLHFDAELASWSPETFVDKVLAQALHAADVVVGEDFRFGHRAAGDVRLLAELGATRGFAVHPVGLVEEAGHRWSSTFVRDRVALGEVEAAARALGRPHRVEGVVVHGDARGRELGYPTANLDVPARTVVPADGVYAGWLVRGTPHNVSSAGETRLPAAISIGTNPTFGGERRRVEAYVLDRTDLDLYDEHVALDFVARVRDTEKFAGVDELVAQMDRDVEQVRTLLR</sequence>
<evidence type="ECO:0000256" key="4">
    <source>
        <dbReference type="ARBA" id="ARBA00022643"/>
    </source>
</evidence>
<feature type="domain" description="Riboflavin kinase" evidence="15">
    <location>
        <begin position="183"/>
        <end position="317"/>
    </location>
</feature>
<dbReference type="NCBIfam" id="TIGR00083">
    <property type="entry name" value="ribF"/>
    <property type="match status" value="1"/>
</dbReference>
<accession>A0ABX0GSU8</accession>
<evidence type="ECO:0000313" key="17">
    <source>
        <dbReference type="Proteomes" id="UP000800981"/>
    </source>
</evidence>
<dbReference type="EC" id="2.7.7.2" evidence="14"/>
<dbReference type="SMART" id="SM00904">
    <property type="entry name" value="Flavokinase"/>
    <property type="match status" value="1"/>
</dbReference>
<dbReference type="GO" id="GO:0008531">
    <property type="term" value="F:riboflavin kinase activity"/>
    <property type="evidence" value="ECO:0007669"/>
    <property type="project" value="UniProtKB-EC"/>
</dbReference>
<dbReference type="PANTHER" id="PTHR22749">
    <property type="entry name" value="RIBOFLAVIN KINASE/FMN ADENYLYLTRANSFERASE"/>
    <property type="match status" value="1"/>
</dbReference>
<evidence type="ECO:0000256" key="12">
    <source>
        <dbReference type="ARBA" id="ARBA00047880"/>
    </source>
</evidence>
<dbReference type="CDD" id="cd02064">
    <property type="entry name" value="FAD_synthetase_N"/>
    <property type="match status" value="1"/>
</dbReference>
<evidence type="ECO:0000259" key="15">
    <source>
        <dbReference type="SMART" id="SM00904"/>
    </source>
</evidence>
<comment type="catalytic activity">
    <reaction evidence="13 14">
        <text>FMN + ATP + H(+) = FAD + diphosphate</text>
        <dbReference type="Rhea" id="RHEA:17237"/>
        <dbReference type="ChEBI" id="CHEBI:15378"/>
        <dbReference type="ChEBI" id="CHEBI:30616"/>
        <dbReference type="ChEBI" id="CHEBI:33019"/>
        <dbReference type="ChEBI" id="CHEBI:57692"/>
        <dbReference type="ChEBI" id="CHEBI:58210"/>
        <dbReference type="EC" id="2.7.7.2"/>
    </reaction>
</comment>
<keyword evidence="6 14" id="KW-0548">Nucleotidyltransferase</keyword>
<dbReference type="SUPFAM" id="SSF52374">
    <property type="entry name" value="Nucleotidylyl transferase"/>
    <property type="match status" value="1"/>
</dbReference>
<organism evidence="16 17">
    <name type="scientific">Motilibacter deserti</name>
    <dbReference type="NCBI Taxonomy" id="2714956"/>
    <lineage>
        <taxon>Bacteria</taxon>
        <taxon>Bacillati</taxon>
        <taxon>Actinomycetota</taxon>
        <taxon>Actinomycetes</taxon>
        <taxon>Motilibacterales</taxon>
        <taxon>Motilibacteraceae</taxon>
        <taxon>Motilibacter</taxon>
    </lineage>
</organism>
<comment type="pathway">
    <text evidence="2 14">Cofactor biosynthesis; FMN biosynthesis; FMN from riboflavin (ATP route): step 1/1.</text>
</comment>
<dbReference type="SUPFAM" id="SSF82114">
    <property type="entry name" value="Riboflavin kinase-like"/>
    <property type="match status" value="1"/>
</dbReference>
<dbReference type="NCBIfam" id="NF004160">
    <property type="entry name" value="PRK05627.1-3"/>
    <property type="match status" value="1"/>
</dbReference>
<dbReference type="Pfam" id="PF06574">
    <property type="entry name" value="FAD_syn"/>
    <property type="match status" value="1"/>
</dbReference>
<dbReference type="GO" id="GO:0003919">
    <property type="term" value="F:FMN adenylyltransferase activity"/>
    <property type="evidence" value="ECO:0007669"/>
    <property type="project" value="UniProtKB-EC"/>
</dbReference>
<name>A0ABX0GSU8_9ACTN</name>
<dbReference type="InterPro" id="IPR015865">
    <property type="entry name" value="Riboflavin_kinase_bac/euk"/>
</dbReference>
<evidence type="ECO:0000256" key="11">
    <source>
        <dbReference type="ARBA" id="ARBA00023268"/>
    </source>
</evidence>
<evidence type="ECO:0000256" key="6">
    <source>
        <dbReference type="ARBA" id="ARBA00022695"/>
    </source>
</evidence>
<evidence type="ECO:0000256" key="14">
    <source>
        <dbReference type="PIRNR" id="PIRNR004491"/>
    </source>
</evidence>
<keyword evidence="3 14" id="KW-0285">Flavoprotein</keyword>
<keyword evidence="8 14" id="KW-0418">Kinase</keyword>
<evidence type="ECO:0000256" key="7">
    <source>
        <dbReference type="ARBA" id="ARBA00022741"/>
    </source>
</evidence>
<comment type="caution">
    <text evidence="16">The sequence shown here is derived from an EMBL/GenBank/DDBJ whole genome shotgun (WGS) entry which is preliminary data.</text>
</comment>
<evidence type="ECO:0000256" key="2">
    <source>
        <dbReference type="ARBA" id="ARBA00005201"/>
    </source>
</evidence>
<evidence type="ECO:0000256" key="8">
    <source>
        <dbReference type="ARBA" id="ARBA00022777"/>
    </source>
</evidence>
<dbReference type="PIRSF" id="PIRSF004491">
    <property type="entry name" value="FAD_Synth"/>
    <property type="match status" value="1"/>
</dbReference>
<proteinExistence type="inferred from homology"/>
<keyword evidence="4 14" id="KW-0288">FMN</keyword>
<reference evidence="16 17" key="1">
    <citation type="submission" date="2020-03" db="EMBL/GenBank/DDBJ databases">
        <title>Two novel Motilibacter sp.</title>
        <authorList>
            <person name="Liu S."/>
        </authorList>
    </citation>
    <scope>NUCLEOTIDE SEQUENCE [LARGE SCALE GENOMIC DNA]</scope>
    <source>
        <strain evidence="16 17">E257</strain>
    </source>
</reference>
<dbReference type="InterPro" id="IPR014729">
    <property type="entry name" value="Rossmann-like_a/b/a_fold"/>
</dbReference>
<dbReference type="RefSeq" id="WP_166280187.1">
    <property type="nucleotide sequence ID" value="NZ_JAANNP010000002.1"/>
</dbReference>
<keyword evidence="7 14" id="KW-0547">Nucleotide-binding</keyword>
<keyword evidence="9 14" id="KW-0274">FAD</keyword>
<evidence type="ECO:0000313" key="16">
    <source>
        <dbReference type="EMBL" id="NHC13583.1"/>
    </source>
</evidence>
<dbReference type="InterPro" id="IPR015864">
    <property type="entry name" value="FAD_synthase"/>
</dbReference>
<dbReference type="InterPro" id="IPR002606">
    <property type="entry name" value="Riboflavin_kinase_bac"/>
</dbReference>
<gene>
    <name evidence="16" type="ORF">G9H71_07285</name>
</gene>
<dbReference type="InterPro" id="IPR023465">
    <property type="entry name" value="Riboflavin_kinase_dom_sf"/>
</dbReference>
<dbReference type="PANTHER" id="PTHR22749:SF6">
    <property type="entry name" value="RIBOFLAVIN KINASE"/>
    <property type="match status" value="1"/>
</dbReference>
<evidence type="ECO:0000256" key="1">
    <source>
        <dbReference type="ARBA" id="ARBA00004726"/>
    </source>
</evidence>
<evidence type="ECO:0000256" key="5">
    <source>
        <dbReference type="ARBA" id="ARBA00022679"/>
    </source>
</evidence>
<keyword evidence="10 14" id="KW-0067">ATP-binding</keyword>
<keyword evidence="11" id="KW-0511">Multifunctional enzyme</keyword>
<dbReference type="EC" id="2.7.1.26" evidence="14"/>